<dbReference type="InterPro" id="IPR000594">
    <property type="entry name" value="ThiF_NAD_FAD-bd"/>
</dbReference>
<dbReference type="Pfam" id="PF00899">
    <property type="entry name" value="ThiF"/>
    <property type="match status" value="1"/>
</dbReference>
<dbReference type="InterPro" id="IPR035985">
    <property type="entry name" value="Ubiquitin-activating_enz"/>
</dbReference>
<dbReference type="EMBL" id="QPJJ01000008">
    <property type="protein sequence ID" value="RCW66957.1"/>
    <property type="molecule type" value="Genomic_DNA"/>
</dbReference>
<dbReference type="GO" id="GO:0016779">
    <property type="term" value="F:nucleotidyltransferase activity"/>
    <property type="evidence" value="ECO:0007669"/>
    <property type="project" value="UniProtKB-KW"/>
</dbReference>
<reference evidence="3 4" key="1">
    <citation type="submission" date="2018-07" db="EMBL/GenBank/DDBJ databases">
        <title>Genomic Encyclopedia of Type Strains, Phase IV (KMG-IV): sequencing the most valuable type-strain genomes for metagenomic binning, comparative biology and taxonomic classification.</title>
        <authorList>
            <person name="Goeker M."/>
        </authorList>
    </citation>
    <scope>NUCLEOTIDE SEQUENCE [LARGE SCALE GENOMIC DNA]</scope>
    <source>
        <strain evidence="3 4">DSM 27696</strain>
    </source>
</reference>
<accession>A0A368XKD9</accession>
<dbReference type="InterPro" id="IPR045886">
    <property type="entry name" value="ThiF/MoeB/HesA"/>
</dbReference>
<dbReference type="FunFam" id="3.40.50.720:FF:000080">
    <property type="entry name" value="Thiazole biosynthesis adenylyltransferase ThiF"/>
    <property type="match status" value="1"/>
</dbReference>
<name>A0A368XKD9_9BACI</name>
<dbReference type="GO" id="GO:0008641">
    <property type="term" value="F:ubiquitin-like modifier activating enzyme activity"/>
    <property type="evidence" value="ECO:0007669"/>
    <property type="project" value="InterPro"/>
</dbReference>
<dbReference type="SUPFAM" id="SSF69572">
    <property type="entry name" value="Activating enzymes of the ubiquitin-like proteins"/>
    <property type="match status" value="1"/>
</dbReference>
<keyword evidence="3" id="KW-0808">Transferase</keyword>
<proteinExistence type="inferred from homology"/>
<dbReference type="PANTHER" id="PTHR10953:SF102">
    <property type="entry name" value="ADENYLYLTRANSFERASE AND SULFURTRANSFERASE MOCS3"/>
    <property type="match status" value="1"/>
</dbReference>
<evidence type="ECO:0000313" key="4">
    <source>
        <dbReference type="Proteomes" id="UP000252585"/>
    </source>
</evidence>
<dbReference type="NCBIfam" id="NF009123">
    <property type="entry name" value="PRK12475.1"/>
    <property type="match status" value="1"/>
</dbReference>
<dbReference type="PANTHER" id="PTHR10953">
    <property type="entry name" value="UBIQUITIN-ACTIVATING ENZYME E1"/>
    <property type="match status" value="1"/>
</dbReference>
<dbReference type="RefSeq" id="WP_114353107.1">
    <property type="nucleotide sequence ID" value="NZ_QPJJ01000008.1"/>
</dbReference>
<evidence type="ECO:0000259" key="2">
    <source>
        <dbReference type="Pfam" id="PF00899"/>
    </source>
</evidence>
<keyword evidence="4" id="KW-1185">Reference proteome</keyword>
<feature type="domain" description="THIF-type NAD/FAD binding fold" evidence="2">
    <location>
        <begin position="5"/>
        <end position="241"/>
    </location>
</feature>
<protein>
    <submittedName>
        <fullName evidence="3">Adenylyltransferase/sulfurtransferase</fullName>
    </submittedName>
</protein>
<comment type="similarity">
    <text evidence="1">Belongs to the HesA/MoeB/ThiF family.</text>
</comment>
<dbReference type="GO" id="GO:0008146">
    <property type="term" value="F:sulfotransferase activity"/>
    <property type="evidence" value="ECO:0007669"/>
    <property type="project" value="TreeGrafter"/>
</dbReference>
<organism evidence="3 4">
    <name type="scientific">Saliterribacillus persicus</name>
    <dbReference type="NCBI Taxonomy" id="930114"/>
    <lineage>
        <taxon>Bacteria</taxon>
        <taxon>Bacillati</taxon>
        <taxon>Bacillota</taxon>
        <taxon>Bacilli</taxon>
        <taxon>Bacillales</taxon>
        <taxon>Bacillaceae</taxon>
        <taxon>Saliterribacillus</taxon>
    </lineage>
</organism>
<dbReference type="AlphaFoldDB" id="A0A368XKD9"/>
<gene>
    <name evidence="3" type="ORF">DFR57_10853</name>
</gene>
<dbReference type="GO" id="GO:0005829">
    <property type="term" value="C:cytosol"/>
    <property type="evidence" value="ECO:0007669"/>
    <property type="project" value="TreeGrafter"/>
</dbReference>
<dbReference type="Gene3D" id="3.40.50.720">
    <property type="entry name" value="NAD(P)-binding Rossmann-like Domain"/>
    <property type="match status" value="1"/>
</dbReference>
<evidence type="ECO:0000313" key="3">
    <source>
        <dbReference type="EMBL" id="RCW66957.1"/>
    </source>
</evidence>
<dbReference type="GO" id="GO:0004792">
    <property type="term" value="F:thiosulfate-cyanide sulfurtransferase activity"/>
    <property type="evidence" value="ECO:0007669"/>
    <property type="project" value="TreeGrafter"/>
</dbReference>
<dbReference type="Proteomes" id="UP000252585">
    <property type="component" value="Unassembled WGS sequence"/>
</dbReference>
<dbReference type="OrthoDB" id="9804286at2"/>
<keyword evidence="3" id="KW-0548">Nucleotidyltransferase</keyword>
<evidence type="ECO:0000256" key="1">
    <source>
        <dbReference type="ARBA" id="ARBA00009919"/>
    </source>
</evidence>
<dbReference type="CDD" id="cd00757">
    <property type="entry name" value="ThiF_MoeB_HesA_family"/>
    <property type="match status" value="1"/>
</dbReference>
<comment type="caution">
    <text evidence="3">The sequence shown here is derived from an EMBL/GenBank/DDBJ whole genome shotgun (WGS) entry which is preliminary data.</text>
</comment>
<sequence length="337" mass="37896">MESRYQRQALFKEIGDHGQKKIRQKHIGIVGCGALGSQSADMLSRAGIGKLTLIDRDYVELTNLQRQQLYTEEDVEKQLPKAVACKNHLEKINHEVDVDAIVLDLTADNITSSLKNVDLIIDATDNFDTRFLINDFAQKHKIPWIFGACVGSAGMSFTFIPDQTPCLDCLIKTAPMYGATCDSVGIISPAVQMVVANQVSEALKWLVEAKEKMRSTFITFDLWQNTYYSMNVTKAKSEECPSCGEQPVYPHLQFKNHPKSEILCGRNTVQIRRQTANISLEELAKHVASFGKVTTNPFLVSVDMDPYRIVFFRDGRTFIHGTNSIDKAKSLYYKMIG</sequence>